<dbReference type="InterPro" id="IPR005586">
    <property type="entry name" value="ABC_trans_aux"/>
</dbReference>
<dbReference type="PROSITE" id="PS51257">
    <property type="entry name" value="PROKAR_LIPOPROTEIN"/>
    <property type="match status" value="1"/>
</dbReference>
<reference evidence="2 3" key="1">
    <citation type="journal article" date="2021" name="Front. Microbiol.">
        <title>Aerobic Denitrification and Heterotrophic Sulfur Oxidation in the Genus Halomonas Revealed by Six Novel Species Characterizations and Genome-Based Analysis.</title>
        <authorList>
            <person name="Wang L."/>
            <person name="Shao Z."/>
        </authorList>
    </citation>
    <scope>NUCLEOTIDE SEQUENCE [LARGE SCALE GENOMIC DNA]</scope>
    <source>
        <strain evidence="2 3">MCCC 1A11059</strain>
    </source>
</reference>
<dbReference type="Pfam" id="PF03886">
    <property type="entry name" value="ABC_trans_aux"/>
    <property type="match status" value="1"/>
</dbReference>
<accession>A0ABX7W3U7</accession>
<protein>
    <recommendedName>
        <fullName evidence="1">ABC-type transport auxiliary lipoprotein component domain-containing protein</fullName>
    </recommendedName>
</protein>
<dbReference type="Proteomes" id="UP000671868">
    <property type="component" value="Chromosome"/>
</dbReference>
<sequence>MTPRRLSQSALVAIGLLLAGCNLVPEQTRIALYELPSHRLEPAPGEATRATLRLETPHTSGLLDGSRILVVPQPHQPRAYEGARWADDMPQLIRNHLLDAFQDDGRIVHLVPDDSAVSADLALLSDLRVFHAEYRDGLPEATLRLDARLVDTRSQRLVASRRFEQRQRAESEAIPSVVEAFGRVADRLAREMVDWTVEQMERR</sequence>
<gene>
    <name evidence="2" type="ORF">HNO51_10275</name>
</gene>
<evidence type="ECO:0000259" key="1">
    <source>
        <dbReference type="Pfam" id="PF03886"/>
    </source>
</evidence>
<evidence type="ECO:0000313" key="2">
    <source>
        <dbReference type="EMBL" id="QTP55029.1"/>
    </source>
</evidence>
<feature type="domain" description="ABC-type transport auxiliary lipoprotein component" evidence="1">
    <location>
        <begin position="33"/>
        <end position="192"/>
    </location>
</feature>
<name>A0ABX7W3U7_9GAMM</name>
<proteinExistence type="predicted"/>
<evidence type="ECO:0000313" key="3">
    <source>
        <dbReference type="Proteomes" id="UP000671868"/>
    </source>
</evidence>
<dbReference type="Gene3D" id="3.40.50.10610">
    <property type="entry name" value="ABC-type transport auxiliary lipoprotein component"/>
    <property type="match status" value="1"/>
</dbReference>
<keyword evidence="3" id="KW-1185">Reference proteome</keyword>
<organism evidence="2 3">
    <name type="scientific">Billgrantia sulfidoxydans</name>
    <dbReference type="NCBI Taxonomy" id="2733484"/>
    <lineage>
        <taxon>Bacteria</taxon>
        <taxon>Pseudomonadati</taxon>
        <taxon>Pseudomonadota</taxon>
        <taxon>Gammaproteobacteria</taxon>
        <taxon>Oceanospirillales</taxon>
        <taxon>Halomonadaceae</taxon>
        <taxon>Billgrantia</taxon>
    </lineage>
</organism>
<dbReference type="EMBL" id="CP053381">
    <property type="protein sequence ID" value="QTP55029.1"/>
    <property type="molecule type" value="Genomic_DNA"/>
</dbReference>
<dbReference type="SUPFAM" id="SSF159594">
    <property type="entry name" value="XCC0632-like"/>
    <property type="match status" value="1"/>
</dbReference>
<dbReference type="RefSeq" id="WP_197447272.1">
    <property type="nucleotide sequence ID" value="NZ_CP053381.1"/>
</dbReference>